<dbReference type="OrthoDB" id="7849912at2"/>
<reference evidence="1 2" key="1">
    <citation type="submission" date="2015-05" db="EMBL/GenBank/DDBJ databases">
        <title>Photobacterium galathea sp. nov.</title>
        <authorList>
            <person name="Machado H."/>
            <person name="Gram L."/>
        </authorList>
    </citation>
    <scope>NUCLEOTIDE SEQUENCE [LARGE SCALE GENOMIC DNA]</scope>
    <source>
        <strain evidence="1 2">DSM 22954</strain>
    </source>
</reference>
<keyword evidence="2" id="KW-1185">Reference proteome</keyword>
<dbReference type="PATRIC" id="fig|320778.3.peg.1339"/>
<accession>A0A0J1K730</accession>
<dbReference type="AlphaFoldDB" id="A0A0J1K730"/>
<evidence type="ECO:0000313" key="2">
    <source>
        <dbReference type="Proteomes" id="UP000035909"/>
    </source>
</evidence>
<proteinExistence type="predicted"/>
<sequence length="252" mass="29397">MFPHQLKNLKAVFEENERLLPLIDTTARDKDEITSKIVGISRCKDDGELFFRKWYDYRFLHPLDATAYFAECYMKAYSQVMLMRGREDYKSAPFRTGIKRKAIWEQSSRTVTSLWKARQMADKLRAPYDLFCFSIIMDTEGRGRLHLATPAQLYQAELIDNFKQALASKLRTGLMVSEEPYFKVSNFCQCPVLEEYQKFVIAQIKMRGEANQDLSLRSAIYTHEAIPRHLAMKHFPEATVLAADKLQLSWNL</sequence>
<gene>
    <name evidence="1" type="ORF">ABT57_06205</name>
</gene>
<dbReference type="Proteomes" id="UP000035909">
    <property type="component" value="Unassembled WGS sequence"/>
</dbReference>
<dbReference type="EMBL" id="LDOU01000006">
    <property type="protein sequence ID" value="KLV10167.1"/>
    <property type="molecule type" value="Genomic_DNA"/>
</dbReference>
<dbReference type="STRING" id="320778.ABT57_06205"/>
<comment type="caution">
    <text evidence="1">The sequence shown here is derived from an EMBL/GenBank/DDBJ whole genome shotgun (WGS) entry which is preliminary data.</text>
</comment>
<organism evidence="1 2">
    <name type="scientific">Photobacterium ganghwense</name>
    <dbReference type="NCBI Taxonomy" id="320778"/>
    <lineage>
        <taxon>Bacteria</taxon>
        <taxon>Pseudomonadati</taxon>
        <taxon>Pseudomonadota</taxon>
        <taxon>Gammaproteobacteria</taxon>
        <taxon>Vibrionales</taxon>
        <taxon>Vibrionaceae</taxon>
        <taxon>Photobacterium</taxon>
    </lineage>
</organism>
<dbReference type="RefSeq" id="WP_047884330.1">
    <property type="nucleotide sequence ID" value="NZ_LDOU01000006.1"/>
</dbReference>
<name>A0A0J1K730_9GAMM</name>
<protein>
    <submittedName>
        <fullName evidence="1">Uncharacterized protein</fullName>
    </submittedName>
</protein>
<evidence type="ECO:0000313" key="1">
    <source>
        <dbReference type="EMBL" id="KLV10167.1"/>
    </source>
</evidence>